<dbReference type="AlphaFoldDB" id="M7ZT88"/>
<name>M7ZT88_TRIUA</name>
<accession>M7ZT88</accession>
<gene>
    <name evidence="1" type="ORF">TRIUR3_29114</name>
</gene>
<proteinExistence type="predicted"/>
<dbReference type="OMA" id="KLYPCPW"/>
<evidence type="ECO:0000313" key="1">
    <source>
        <dbReference type="EMBL" id="EMS55545.1"/>
    </source>
</evidence>
<protein>
    <submittedName>
        <fullName evidence="1">Uncharacterized protein</fullName>
    </submittedName>
</protein>
<sequence length="128" mass="14679">MEKKGASSKEAKATAVACAGKGQEQRMAISEIEAQRLAFGKAAHAEAKRYIDMEEKDVVEEYRRAGKLHTYDPDNEGKRRFARVAKLYPCPWGKKLAAKIEEFMYYLEEYEDDFRIGLYSLIDDEIVC</sequence>
<dbReference type="eggNOG" id="ENOG502R3WH">
    <property type="taxonomic scope" value="Eukaryota"/>
</dbReference>
<organism evidence="1">
    <name type="scientific">Triticum urartu</name>
    <name type="common">Red wild einkorn</name>
    <name type="synonym">Crithodium urartu</name>
    <dbReference type="NCBI Taxonomy" id="4572"/>
    <lineage>
        <taxon>Eukaryota</taxon>
        <taxon>Viridiplantae</taxon>
        <taxon>Streptophyta</taxon>
        <taxon>Embryophyta</taxon>
        <taxon>Tracheophyta</taxon>
        <taxon>Spermatophyta</taxon>
        <taxon>Magnoliopsida</taxon>
        <taxon>Liliopsida</taxon>
        <taxon>Poales</taxon>
        <taxon>Poaceae</taxon>
        <taxon>BOP clade</taxon>
        <taxon>Pooideae</taxon>
        <taxon>Triticodae</taxon>
        <taxon>Triticeae</taxon>
        <taxon>Triticinae</taxon>
        <taxon>Triticum</taxon>
    </lineage>
</organism>
<dbReference type="EMBL" id="KD169350">
    <property type="protein sequence ID" value="EMS55545.1"/>
    <property type="molecule type" value="Genomic_DNA"/>
</dbReference>
<reference evidence="1" key="1">
    <citation type="journal article" date="2013" name="Nature">
        <title>Draft genome of the wheat A-genome progenitor Triticum urartu.</title>
        <authorList>
            <person name="Ling H.Q."/>
            <person name="Zhao S."/>
            <person name="Liu D."/>
            <person name="Wang J."/>
            <person name="Sun H."/>
            <person name="Zhang C."/>
            <person name="Fan H."/>
            <person name="Li D."/>
            <person name="Dong L."/>
            <person name="Tao Y."/>
            <person name="Gao C."/>
            <person name="Wu H."/>
            <person name="Li Y."/>
            <person name="Cui Y."/>
            <person name="Guo X."/>
            <person name="Zheng S."/>
            <person name="Wang B."/>
            <person name="Yu K."/>
            <person name="Liang Q."/>
            <person name="Yang W."/>
            <person name="Lou X."/>
            <person name="Chen J."/>
            <person name="Feng M."/>
            <person name="Jian J."/>
            <person name="Zhang X."/>
            <person name="Luo G."/>
            <person name="Jiang Y."/>
            <person name="Liu J."/>
            <person name="Wang Z."/>
            <person name="Sha Y."/>
            <person name="Zhang B."/>
            <person name="Wu H."/>
            <person name="Tang D."/>
            <person name="Shen Q."/>
            <person name="Xue P."/>
            <person name="Zou S."/>
            <person name="Wang X."/>
            <person name="Liu X."/>
            <person name="Wang F."/>
            <person name="Yang Y."/>
            <person name="An X."/>
            <person name="Dong Z."/>
            <person name="Zhang K."/>
            <person name="Zhang X."/>
            <person name="Luo M.C."/>
            <person name="Dvorak J."/>
            <person name="Tong Y."/>
            <person name="Wang J."/>
            <person name="Yang H."/>
            <person name="Li Z."/>
            <person name="Wang D."/>
            <person name="Zhang A."/>
            <person name="Wang J."/>
        </authorList>
    </citation>
    <scope>NUCLEOTIDE SEQUENCE</scope>
</reference>